<dbReference type="STRING" id="1120996.SAMN02746066_03904"/>
<dbReference type="AlphaFoldDB" id="A0A1M7MMW7"/>
<evidence type="ECO:0000259" key="3">
    <source>
        <dbReference type="SMART" id="SM00470"/>
    </source>
</evidence>
<name>A0A1M7MMW7_9FIRM</name>
<protein>
    <submittedName>
        <fullName evidence="4">Chromosome partitioning protein, ParB family</fullName>
    </submittedName>
</protein>
<evidence type="ECO:0000313" key="5">
    <source>
        <dbReference type="Proteomes" id="UP000184038"/>
    </source>
</evidence>
<comment type="similarity">
    <text evidence="1">Belongs to the ParB family.</text>
</comment>
<keyword evidence="5" id="KW-1185">Reference proteome</keyword>
<dbReference type="InterPro" id="IPR003115">
    <property type="entry name" value="ParB_N"/>
</dbReference>
<dbReference type="Gene3D" id="1.10.10.2830">
    <property type="match status" value="1"/>
</dbReference>
<dbReference type="InterPro" id="IPR050336">
    <property type="entry name" value="Chromosome_partition/occlusion"/>
</dbReference>
<dbReference type="GO" id="GO:0007059">
    <property type="term" value="P:chromosome segregation"/>
    <property type="evidence" value="ECO:0007669"/>
    <property type="project" value="UniProtKB-KW"/>
</dbReference>
<dbReference type="SUPFAM" id="SSF110849">
    <property type="entry name" value="ParB/Sulfiredoxin"/>
    <property type="match status" value="1"/>
</dbReference>
<dbReference type="InterPro" id="IPR036086">
    <property type="entry name" value="ParB/Sulfiredoxin_sf"/>
</dbReference>
<keyword evidence="2" id="KW-0159">Chromosome partition</keyword>
<dbReference type="GO" id="GO:0005694">
    <property type="term" value="C:chromosome"/>
    <property type="evidence" value="ECO:0007669"/>
    <property type="project" value="TreeGrafter"/>
</dbReference>
<dbReference type="EMBL" id="FRCP01000022">
    <property type="protein sequence ID" value="SHM92275.1"/>
    <property type="molecule type" value="Genomic_DNA"/>
</dbReference>
<dbReference type="Proteomes" id="UP000184038">
    <property type="component" value="Unassembled WGS sequence"/>
</dbReference>
<dbReference type="CDD" id="cd16407">
    <property type="entry name" value="ParB_N_like"/>
    <property type="match status" value="1"/>
</dbReference>
<dbReference type="InterPro" id="IPR004437">
    <property type="entry name" value="ParB/RepB/Spo0J"/>
</dbReference>
<organism evidence="4 5">
    <name type="scientific">Anaerosporobacter mobilis DSM 15930</name>
    <dbReference type="NCBI Taxonomy" id="1120996"/>
    <lineage>
        <taxon>Bacteria</taxon>
        <taxon>Bacillati</taxon>
        <taxon>Bacillota</taxon>
        <taxon>Clostridia</taxon>
        <taxon>Lachnospirales</taxon>
        <taxon>Lachnospiraceae</taxon>
        <taxon>Anaerosporobacter</taxon>
    </lineage>
</organism>
<dbReference type="NCBIfam" id="TIGR00180">
    <property type="entry name" value="parB_part"/>
    <property type="match status" value="1"/>
</dbReference>
<dbReference type="SMART" id="SM00470">
    <property type="entry name" value="ParB"/>
    <property type="match status" value="1"/>
</dbReference>
<feature type="domain" description="ParB-like N-terminal" evidence="3">
    <location>
        <begin position="36"/>
        <end position="126"/>
    </location>
</feature>
<dbReference type="InterPro" id="IPR041468">
    <property type="entry name" value="HTH_ParB/Spo0J"/>
</dbReference>
<gene>
    <name evidence="4" type="ORF">SAMN02746066_03904</name>
</gene>
<dbReference type="Pfam" id="PF17762">
    <property type="entry name" value="HTH_ParB"/>
    <property type="match status" value="1"/>
</dbReference>
<dbReference type="RefSeq" id="WP_330393813.1">
    <property type="nucleotide sequence ID" value="NZ_FRCP01000022.1"/>
</dbReference>
<proteinExistence type="inferred from homology"/>
<evidence type="ECO:0000256" key="2">
    <source>
        <dbReference type="ARBA" id="ARBA00022829"/>
    </source>
</evidence>
<evidence type="ECO:0000313" key="4">
    <source>
        <dbReference type="EMBL" id="SHM92275.1"/>
    </source>
</evidence>
<evidence type="ECO:0000256" key="1">
    <source>
        <dbReference type="ARBA" id="ARBA00006295"/>
    </source>
</evidence>
<dbReference type="PANTHER" id="PTHR33375:SF1">
    <property type="entry name" value="CHROMOSOME-PARTITIONING PROTEIN PARB-RELATED"/>
    <property type="match status" value="1"/>
</dbReference>
<dbReference type="Gene3D" id="3.90.1530.30">
    <property type="match status" value="1"/>
</dbReference>
<dbReference type="GO" id="GO:0003677">
    <property type="term" value="F:DNA binding"/>
    <property type="evidence" value="ECO:0007669"/>
    <property type="project" value="InterPro"/>
</dbReference>
<accession>A0A1M7MMW7</accession>
<dbReference type="PANTHER" id="PTHR33375">
    <property type="entry name" value="CHROMOSOME-PARTITIONING PROTEIN PARB-RELATED"/>
    <property type="match status" value="1"/>
</dbReference>
<reference evidence="4 5" key="1">
    <citation type="submission" date="2016-11" db="EMBL/GenBank/DDBJ databases">
        <authorList>
            <person name="Jaros S."/>
            <person name="Januszkiewicz K."/>
            <person name="Wedrychowicz H."/>
        </authorList>
    </citation>
    <scope>NUCLEOTIDE SEQUENCE [LARGE SCALE GENOMIC DNA]</scope>
    <source>
        <strain evidence="4 5">DSM 15930</strain>
    </source>
</reference>
<dbReference type="Pfam" id="PF02195">
    <property type="entry name" value="ParB_N"/>
    <property type="match status" value="1"/>
</dbReference>
<sequence length="232" mass="26437">MSKVNSAAKVEFQSFDTLFGENNNVDFKLDESEKVTEVELSELFTFKGHPFRVLDDAKIEETVDSIRKYGVLNPALVRPRAGGGYELLSGHRRKRGSELAGLTSMPVIIRDFSDDEAVIIMVDSNIQREELLFSEKAFAYKMKSDAMKHQGSKGEKNTADKIAENTGESGRTIQRYIRLTYLINELLELVDQKKLTFGAGVDLSYLKEEEQVWILEISKQTRHILRLNKRNN</sequence>